<dbReference type="PRINTS" id="PR01613">
    <property type="entry name" value="FIMBRIALPAPF"/>
</dbReference>
<dbReference type="STRING" id="1076551.HA48_18015"/>
<name>A0A1X1D1D2_9GAMM</name>
<comment type="caution">
    <text evidence="3">The sequence shown here is derived from an EMBL/GenBank/DDBJ whole genome shotgun (WGS) entry which is preliminary data.</text>
</comment>
<dbReference type="SUPFAM" id="SSF49401">
    <property type="entry name" value="Bacterial adhesins"/>
    <property type="match status" value="1"/>
</dbReference>
<keyword evidence="4" id="KW-1185">Reference proteome</keyword>
<feature type="chain" id="PRO_5013298433" description="Fimbrial-type adhesion domain-containing protein" evidence="1">
    <location>
        <begin position="24"/>
        <end position="159"/>
    </location>
</feature>
<dbReference type="GO" id="GO:0043709">
    <property type="term" value="P:cell adhesion involved in single-species biofilm formation"/>
    <property type="evidence" value="ECO:0007669"/>
    <property type="project" value="TreeGrafter"/>
</dbReference>
<dbReference type="GO" id="GO:0009289">
    <property type="term" value="C:pilus"/>
    <property type="evidence" value="ECO:0007669"/>
    <property type="project" value="InterPro"/>
</dbReference>
<accession>A0A1X1D1D2</accession>
<organism evidence="3 4">
    <name type="scientific">Pantoea wallisii</name>
    <dbReference type="NCBI Taxonomy" id="1076551"/>
    <lineage>
        <taxon>Bacteria</taxon>
        <taxon>Pseudomonadati</taxon>
        <taxon>Pseudomonadota</taxon>
        <taxon>Gammaproteobacteria</taxon>
        <taxon>Enterobacterales</taxon>
        <taxon>Erwiniaceae</taxon>
        <taxon>Pantoea</taxon>
    </lineage>
</organism>
<feature type="signal peptide" evidence="1">
    <location>
        <begin position="1"/>
        <end position="23"/>
    </location>
</feature>
<dbReference type="EMBL" id="MLFS01000063">
    <property type="protein sequence ID" value="ORM70331.1"/>
    <property type="molecule type" value="Genomic_DNA"/>
</dbReference>
<proteinExistence type="predicted"/>
<dbReference type="Gene3D" id="2.60.40.1090">
    <property type="entry name" value="Fimbrial-type adhesion domain"/>
    <property type="match status" value="1"/>
</dbReference>
<sequence length="159" mass="17301">MVIMDKFIIAMLSVLTLYTTAEAANLSFKGTLIIPAPCTINNNTEKEINFGNNLVTDKVDGVNYRKNVNYTLVCTNPPSNALKLRLTATDAGYNNAIKTNMPNLGIQIYNGSTVQPINTWFNFTYPTLPVLDAVPVKKAGTTLAAGDFTATATLEVDYQ</sequence>
<evidence type="ECO:0000259" key="2">
    <source>
        <dbReference type="Pfam" id="PF00419"/>
    </source>
</evidence>
<evidence type="ECO:0000313" key="3">
    <source>
        <dbReference type="EMBL" id="ORM70331.1"/>
    </source>
</evidence>
<dbReference type="InterPro" id="IPR000259">
    <property type="entry name" value="Adhesion_dom_fimbrial"/>
</dbReference>
<dbReference type="Pfam" id="PF00419">
    <property type="entry name" value="Fimbrial"/>
    <property type="match status" value="1"/>
</dbReference>
<dbReference type="InterPro" id="IPR036937">
    <property type="entry name" value="Adhesion_dom_fimbrial_sf"/>
</dbReference>
<reference evidence="3 4" key="1">
    <citation type="journal article" date="2017" name="Antonie Van Leeuwenhoek">
        <title>Phylogenomic resolution of the bacterial genus Pantoea and its relationship with Erwinia and Tatumella.</title>
        <authorList>
            <person name="Palmer M."/>
            <person name="Steenkamp E.T."/>
            <person name="Coetzee M.P."/>
            <person name="Chan W.Y."/>
            <person name="van Zyl E."/>
            <person name="De Maayer P."/>
            <person name="Coutinho T.A."/>
            <person name="Blom J."/>
            <person name="Smits T.H."/>
            <person name="Duffy B."/>
            <person name="Venter S.N."/>
        </authorList>
    </citation>
    <scope>NUCLEOTIDE SEQUENCE [LARGE SCALE GENOMIC DNA]</scope>
    <source>
        <strain evidence="3 4">LMG 26277</strain>
    </source>
</reference>
<dbReference type="PANTHER" id="PTHR33420:SF26">
    <property type="entry name" value="FIMBRIAL SUBUNIT"/>
    <property type="match status" value="1"/>
</dbReference>
<dbReference type="InterPro" id="IPR005430">
    <property type="entry name" value="P_pili_tip_PapF"/>
</dbReference>
<dbReference type="InterPro" id="IPR050263">
    <property type="entry name" value="Bact_Fimbrial_Adh_Pro"/>
</dbReference>
<dbReference type="Proteomes" id="UP000193104">
    <property type="component" value="Unassembled WGS sequence"/>
</dbReference>
<evidence type="ECO:0000256" key="1">
    <source>
        <dbReference type="SAM" id="SignalP"/>
    </source>
</evidence>
<dbReference type="AlphaFoldDB" id="A0A1X1D1D2"/>
<evidence type="ECO:0000313" key="4">
    <source>
        <dbReference type="Proteomes" id="UP000193104"/>
    </source>
</evidence>
<protein>
    <recommendedName>
        <fullName evidence="2">Fimbrial-type adhesion domain-containing protein</fullName>
    </recommendedName>
</protein>
<keyword evidence="1" id="KW-0732">Signal</keyword>
<dbReference type="PANTHER" id="PTHR33420">
    <property type="entry name" value="FIMBRIAL SUBUNIT ELFA-RELATED"/>
    <property type="match status" value="1"/>
</dbReference>
<feature type="domain" description="Fimbrial-type adhesion" evidence="2">
    <location>
        <begin position="27"/>
        <end position="159"/>
    </location>
</feature>
<dbReference type="InterPro" id="IPR008966">
    <property type="entry name" value="Adhesion_dom_sf"/>
</dbReference>
<gene>
    <name evidence="3" type="ORF">HA48_18015</name>
</gene>